<comment type="caution">
    <text evidence="3">The sequence shown here is derived from an EMBL/GenBank/DDBJ whole genome shotgun (WGS) entry which is preliminary data.</text>
</comment>
<feature type="signal peptide" evidence="2">
    <location>
        <begin position="1"/>
        <end position="21"/>
    </location>
</feature>
<feature type="chain" id="PRO_5045475064" evidence="2">
    <location>
        <begin position="22"/>
        <end position="250"/>
    </location>
</feature>
<evidence type="ECO:0000313" key="3">
    <source>
        <dbReference type="EMBL" id="KAH7565909.1"/>
    </source>
</evidence>
<keyword evidence="4" id="KW-1185">Reference proteome</keyword>
<name>A0ABQ8HNJ9_9ROSI</name>
<evidence type="ECO:0000313" key="4">
    <source>
        <dbReference type="Proteomes" id="UP000827721"/>
    </source>
</evidence>
<proteinExistence type="predicted"/>
<evidence type="ECO:0000256" key="1">
    <source>
        <dbReference type="SAM" id="MobiDB-lite"/>
    </source>
</evidence>
<sequence>MSATAKYFATMLAYLASFGGAANQNLVSEDQRLKDDQAGDASGSSFGHMHSDKIWALCAALDEEGQIHNVPILCMTHDIGIMLGFQIGTVKEIDIGATGDCVGHSSRECPVTESSPNIVSSKNHKYGIWLRASSPQRDWFYNQVVLWEPRQKKIQRKGIIGGIPGRLTAGIIPTKGVPLILRVRLWKVRNFLQREKRNSHGESISSKGGETPQKRGYDVTKPLIKERVHEKDNFMIHGLDSMINKANGIT</sequence>
<feature type="region of interest" description="Disordered" evidence="1">
    <location>
        <begin position="197"/>
        <end position="218"/>
    </location>
</feature>
<organism evidence="3 4">
    <name type="scientific">Xanthoceras sorbifolium</name>
    <dbReference type="NCBI Taxonomy" id="99658"/>
    <lineage>
        <taxon>Eukaryota</taxon>
        <taxon>Viridiplantae</taxon>
        <taxon>Streptophyta</taxon>
        <taxon>Embryophyta</taxon>
        <taxon>Tracheophyta</taxon>
        <taxon>Spermatophyta</taxon>
        <taxon>Magnoliopsida</taxon>
        <taxon>eudicotyledons</taxon>
        <taxon>Gunneridae</taxon>
        <taxon>Pentapetalae</taxon>
        <taxon>rosids</taxon>
        <taxon>malvids</taxon>
        <taxon>Sapindales</taxon>
        <taxon>Sapindaceae</taxon>
        <taxon>Xanthoceroideae</taxon>
        <taxon>Xanthoceras</taxon>
    </lineage>
</organism>
<evidence type="ECO:0000256" key="2">
    <source>
        <dbReference type="SAM" id="SignalP"/>
    </source>
</evidence>
<keyword evidence="2" id="KW-0732">Signal</keyword>
<protein>
    <submittedName>
        <fullName evidence="3">Uncharacterized protein</fullName>
    </submittedName>
</protein>
<reference evidence="3 4" key="1">
    <citation type="submission" date="2021-02" db="EMBL/GenBank/DDBJ databases">
        <title>Plant Genome Project.</title>
        <authorList>
            <person name="Zhang R.-G."/>
        </authorList>
    </citation>
    <scope>NUCLEOTIDE SEQUENCE [LARGE SCALE GENOMIC DNA]</scope>
    <source>
        <tissue evidence="3">Leaves</tissue>
    </source>
</reference>
<dbReference type="EMBL" id="JAFEMO010000008">
    <property type="protein sequence ID" value="KAH7565909.1"/>
    <property type="molecule type" value="Genomic_DNA"/>
</dbReference>
<dbReference type="Proteomes" id="UP000827721">
    <property type="component" value="Unassembled WGS sequence"/>
</dbReference>
<accession>A0ABQ8HNJ9</accession>
<gene>
    <name evidence="3" type="ORF">JRO89_XS08G0037200</name>
</gene>